<dbReference type="AlphaFoldDB" id="A0A402BH49"/>
<dbReference type="EMBL" id="BIFT01000002">
    <property type="protein sequence ID" value="GCE30741.1"/>
    <property type="molecule type" value="Genomic_DNA"/>
</dbReference>
<dbReference type="Proteomes" id="UP000287171">
    <property type="component" value="Unassembled WGS sequence"/>
</dbReference>
<keyword evidence="2" id="KW-1185">Reference proteome</keyword>
<dbReference type="RefSeq" id="WP_126630790.1">
    <property type="nucleotide sequence ID" value="NZ_BIFT01000002.1"/>
</dbReference>
<evidence type="ECO:0000313" key="1">
    <source>
        <dbReference type="EMBL" id="GCE30741.1"/>
    </source>
</evidence>
<evidence type="ECO:0000313" key="2">
    <source>
        <dbReference type="Proteomes" id="UP000287171"/>
    </source>
</evidence>
<accession>A0A402BH49</accession>
<gene>
    <name evidence="1" type="ORF">KDA_62250</name>
</gene>
<dbReference type="OrthoDB" id="164490at2"/>
<proteinExistence type="predicted"/>
<comment type="caution">
    <text evidence="1">The sequence shown here is derived from an EMBL/GenBank/DDBJ whole genome shotgun (WGS) entry which is preliminary data.</text>
</comment>
<reference evidence="2" key="1">
    <citation type="submission" date="2018-12" db="EMBL/GenBank/DDBJ databases">
        <title>Tengunoibacter tsumagoiensis gen. nov., sp. nov., Dictyobacter kobayashii sp. nov., D. alpinus sp. nov., and D. joshuensis sp. nov. and description of Dictyobacteraceae fam. nov. within the order Ktedonobacterales isolated from Tengu-no-mugimeshi.</title>
        <authorList>
            <person name="Wang C.M."/>
            <person name="Zheng Y."/>
            <person name="Sakai Y."/>
            <person name="Toyoda A."/>
            <person name="Minakuchi Y."/>
            <person name="Abe K."/>
            <person name="Yokota A."/>
            <person name="Yabe S."/>
        </authorList>
    </citation>
    <scope>NUCLEOTIDE SEQUENCE [LARGE SCALE GENOMIC DNA]</scope>
    <source>
        <strain evidence="2">Uno16</strain>
    </source>
</reference>
<sequence>MTNTSARNSQSDSNVSRAMQCKNCHKTFTVVLTDGGKDIHFLNMISWDCPACKRNNLTPFLRNIAS</sequence>
<organism evidence="1 2">
    <name type="scientific">Dictyobacter alpinus</name>
    <dbReference type="NCBI Taxonomy" id="2014873"/>
    <lineage>
        <taxon>Bacteria</taxon>
        <taxon>Bacillati</taxon>
        <taxon>Chloroflexota</taxon>
        <taxon>Ktedonobacteria</taxon>
        <taxon>Ktedonobacterales</taxon>
        <taxon>Dictyobacteraceae</taxon>
        <taxon>Dictyobacter</taxon>
    </lineage>
</organism>
<name>A0A402BH49_9CHLR</name>
<protein>
    <submittedName>
        <fullName evidence="1">Uncharacterized protein</fullName>
    </submittedName>
</protein>